<feature type="region of interest" description="Disordered" evidence="1">
    <location>
        <begin position="31"/>
        <end position="50"/>
    </location>
</feature>
<proteinExistence type="predicted"/>
<comment type="caution">
    <text evidence="2">The sequence shown here is derived from an EMBL/GenBank/DDBJ whole genome shotgun (WGS) entry which is preliminary data.</text>
</comment>
<dbReference type="Proteomes" id="UP000317650">
    <property type="component" value="Unassembled WGS sequence"/>
</dbReference>
<organism evidence="2 3">
    <name type="scientific">Musa balbisiana</name>
    <name type="common">Banana</name>
    <dbReference type="NCBI Taxonomy" id="52838"/>
    <lineage>
        <taxon>Eukaryota</taxon>
        <taxon>Viridiplantae</taxon>
        <taxon>Streptophyta</taxon>
        <taxon>Embryophyta</taxon>
        <taxon>Tracheophyta</taxon>
        <taxon>Spermatophyta</taxon>
        <taxon>Magnoliopsida</taxon>
        <taxon>Liliopsida</taxon>
        <taxon>Zingiberales</taxon>
        <taxon>Musaceae</taxon>
        <taxon>Musa</taxon>
    </lineage>
</organism>
<name>A0A4S8I518_MUSBA</name>
<evidence type="ECO:0000256" key="1">
    <source>
        <dbReference type="SAM" id="MobiDB-lite"/>
    </source>
</evidence>
<gene>
    <name evidence="2" type="ORF">C4D60_Mb00t19990</name>
</gene>
<keyword evidence="3" id="KW-1185">Reference proteome</keyword>
<dbReference type="AlphaFoldDB" id="A0A4S8I518"/>
<accession>A0A4S8I518</accession>
<evidence type="ECO:0000313" key="2">
    <source>
        <dbReference type="EMBL" id="THU42599.1"/>
    </source>
</evidence>
<protein>
    <submittedName>
        <fullName evidence="2">Uncharacterized protein</fullName>
    </submittedName>
</protein>
<dbReference type="EMBL" id="PYDT01001051">
    <property type="protein sequence ID" value="THU42599.1"/>
    <property type="molecule type" value="Genomic_DNA"/>
</dbReference>
<sequence>MCKLRKAWLGAESACLRDRCLLSHDFHREGRKREDHTDQERHGSASSHRFAADGANSAEYVRDILISFASCSPRDTTALALTWFFWLLSLATRRGEQNKGICQRIRSRRQPGNRPVRRQWRSLWRR</sequence>
<reference evidence="2 3" key="1">
    <citation type="journal article" date="2019" name="Nat. Plants">
        <title>Genome sequencing of Musa balbisiana reveals subgenome evolution and function divergence in polyploid bananas.</title>
        <authorList>
            <person name="Yao X."/>
        </authorList>
    </citation>
    <scope>NUCLEOTIDE SEQUENCE [LARGE SCALE GENOMIC DNA]</scope>
    <source>
        <strain evidence="3">cv. DH-PKW</strain>
        <tissue evidence="2">Leaves</tissue>
    </source>
</reference>
<dbReference type="STRING" id="52838.A0A4S8I518"/>
<evidence type="ECO:0000313" key="3">
    <source>
        <dbReference type="Proteomes" id="UP000317650"/>
    </source>
</evidence>
<feature type="compositionally biased region" description="Basic and acidic residues" evidence="1">
    <location>
        <begin position="31"/>
        <end position="43"/>
    </location>
</feature>